<accession>A0ABV3T0K2</accession>
<dbReference type="Gene3D" id="1.10.1370.10">
    <property type="entry name" value="Neurolysin, domain 3"/>
    <property type="match status" value="1"/>
</dbReference>
<sequence>MPQPAPLTLPDAASAEAWIQERTRATLADVRAAAESLTSTAQDPAGVDALGVLRAWDDAMLALGSLAGMASLLANVHPLEAVRTTCEDTEAAVDRLRTELSQDAELYAVFAGLPTAETERLDPLAARFLAKTLQDFRRAGVDRDEATRARLAQINERLTELDQEFARVIRDDVRTVRVEPERLAGMPADWLEAHPAGDDGLVTVTTDYPDALPARMFVHDADVRHRVTVASLERGWPHNEPVLREMFALRHELATLVGYPDWASYDAEVKMIGSGEAIPAFIDKIAAAAEAPMKRDLDVLLTRYRQDVPGAAAITAADSLYYEELVRKEQLDVDSQLVRTYFDFPKVRQGLLDVTGRLFGVDYEPVTDAQTWHEDVAVYDVVRGEGEARRRLGRIYLDLHPREGKYKHAAQFDLATGVKDKQLAEGVLVCNFSRGLMEHDHVVTLFHEFGHLVHHVLGGQGEWARFSGVATEWDFVEAPSQMLEEWAWDADVLRTFATNAEGEPIPVELVERMRAADDFGKGYLARTQMFYAAVSYWFHTERPEDLTARMVELQAAYSPWPYLEDTHFFAAFNHLGGYTSAYYTYMWSLVIAKDLFSAFNADDLFDPEIAGRYRDTILARGGEKDAADLVADFLGRPFTFEAYAAWLAS</sequence>
<dbReference type="InterPro" id="IPR024077">
    <property type="entry name" value="Neurolysin/TOP_dom2"/>
</dbReference>
<keyword evidence="2 7" id="KW-0645">Protease</keyword>
<evidence type="ECO:0000256" key="8">
    <source>
        <dbReference type="SAM" id="Coils"/>
    </source>
</evidence>
<dbReference type="InterPro" id="IPR001567">
    <property type="entry name" value="Pept_M3A_M3B_dom"/>
</dbReference>
<dbReference type="InterPro" id="IPR045090">
    <property type="entry name" value="Pept_M3A_M3B"/>
</dbReference>
<evidence type="ECO:0000313" key="11">
    <source>
        <dbReference type="Proteomes" id="UP001556631"/>
    </source>
</evidence>
<dbReference type="PANTHER" id="PTHR11804">
    <property type="entry name" value="PROTEASE M3 THIMET OLIGOPEPTIDASE-RELATED"/>
    <property type="match status" value="1"/>
</dbReference>
<evidence type="ECO:0000256" key="5">
    <source>
        <dbReference type="ARBA" id="ARBA00022833"/>
    </source>
</evidence>
<evidence type="ECO:0000256" key="7">
    <source>
        <dbReference type="RuleBase" id="RU003435"/>
    </source>
</evidence>
<dbReference type="CDD" id="cd06455">
    <property type="entry name" value="M3A_TOP"/>
    <property type="match status" value="1"/>
</dbReference>
<dbReference type="RefSeq" id="WP_367993547.1">
    <property type="nucleotide sequence ID" value="NZ_JBFPJR010000013.1"/>
</dbReference>
<dbReference type="InterPro" id="IPR024079">
    <property type="entry name" value="MetalloPept_cat_dom_sf"/>
</dbReference>
<dbReference type="GO" id="GO:0016787">
    <property type="term" value="F:hydrolase activity"/>
    <property type="evidence" value="ECO:0007669"/>
    <property type="project" value="UniProtKB-KW"/>
</dbReference>
<evidence type="ECO:0000256" key="3">
    <source>
        <dbReference type="ARBA" id="ARBA00022723"/>
    </source>
</evidence>
<organism evidence="10 11">
    <name type="scientific">Nocardioides eburneus</name>
    <dbReference type="NCBI Taxonomy" id="3231482"/>
    <lineage>
        <taxon>Bacteria</taxon>
        <taxon>Bacillati</taxon>
        <taxon>Actinomycetota</taxon>
        <taxon>Actinomycetes</taxon>
        <taxon>Propionibacteriales</taxon>
        <taxon>Nocardioidaceae</taxon>
        <taxon>Nocardioides</taxon>
    </lineage>
</organism>
<keyword evidence="5 7" id="KW-0862">Zinc</keyword>
<comment type="caution">
    <text evidence="10">The sequence shown here is derived from an EMBL/GenBank/DDBJ whole genome shotgun (WGS) entry which is preliminary data.</text>
</comment>
<feature type="coiled-coil region" evidence="8">
    <location>
        <begin position="144"/>
        <end position="171"/>
    </location>
</feature>
<keyword evidence="11" id="KW-1185">Reference proteome</keyword>
<dbReference type="Proteomes" id="UP001556631">
    <property type="component" value="Unassembled WGS sequence"/>
</dbReference>
<dbReference type="EC" id="3.4.24.-" evidence="10"/>
<dbReference type="InterPro" id="IPR024080">
    <property type="entry name" value="Neurolysin/TOP_N"/>
</dbReference>
<comment type="similarity">
    <text evidence="1 7">Belongs to the peptidase M3 family.</text>
</comment>
<comment type="cofactor">
    <cofactor evidence="7">
        <name>Zn(2+)</name>
        <dbReference type="ChEBI" id="CHEBI:29105"/>
    </cofactor>
    <text evidence="7">Binds 1 zinc ion.</text>
</comment>
<protein>
    <submittedName>
        <fullName evidence="10">M3 family metallopeptidase</fullName>
        <ecNumber evidence="10">3.4.24.-</ecNumber>
    </submittedName>
</protein>
<evidence type="ECO:0000259" key="9">
    <source>
        <dbReference type="Pfam" id="PF01432"/>
    </source>
</evidence>
<dbReference type="SUPFAM" id="SSF55486">
    <property type="entry name" value="Metalloproteases ('zincins'), catalytic domain"/>
    <property type="match status" value="1"/>
</dbReference>
<keyword evidence="4 7" id="KW-0378">Hydrolase</keyword>
<dbReference type="Gene3D" id="1.20.1050.40">
    <property type="entry name" value="Endopeptidase. Chain P, domain 1"/>
    <property type="match status" value="1"/>
</dbReference>
<proteinExistence type="inferred from homology"/>
<gene>
    <name evidence="10" type="ORF">AB3X52_09280</name>
</gene>
<evidence type="ECO:0000256" key="2">
    <source>
        <dbReference type="ARBA" id="ARBA00022670"/>
    </source>
</evidence>
<dbReference type="PANTHER" id="PTHR11804:SF84">
    <property type="entry name" value="SACCHAROLYSIN"/>
    <property type="match status" value="1"/>
</dbReference>
<keyword evidence="3 7" id="KW-0479">Metal-binding</keyword>
<keyword evidence="8" id="KW-0175">Coiled coil</keyword>
<dbReference type="Gene3D" id="3.40.390.10">
    <property type="entry name" value="Collagenase (Catalytic Domain)"/>
    <property type="match status" value="1"/>
</dbReference>
<evidence type="ECO:0000256" key="6">
    <source>
        <dbReference type="ARBA" id="ARBA00023049"/>
    </source>
</evidence>
<keyword evidence="6 7" id="KW-0482">Metalloprotease</keyword>
<dbReference type="Pfam" id="PF01432">
    <property type="entry name" value="Peptidase_M3"/>
    <property type="match status" value="1"/>
</dbReference>
<evidence type="ECO:0000256" key="4">
    <source>
        <dbReference type="ARBA" id="ARBA00022801"/>
    </source>
</evidence>
<evidence type="ECO:0000313" key="10">
    <source>
        <dbReference type="EMBL" id="MEX0427810.1"/>
    </source>
</evidence>
<feature type="domain" description="Peptidase M3A/M3B catalytic" evidence="9">
    <location>
        <begin position="219"/>
        <end position="642"/>
    </location>
</feature>
<reference evidence="10 11" key="1">
    <citation type="submission" date="2024-07" db="EMBL/GenBank/DDBJ databases">
        <authorList>
            <person name="Lee S."/>
            <person name="Kang M."/>
        </authorList>
    </citation>
    <scope>NUCLEOTIDE SEQUENCE [LARGE SCALE GENOMIC DNA]</scope>
    <source>
        <strain evidence="10 11">DS6</strain>
    </source>
</reference>
<dbReference type="EMBL" id="JBFPJR010000013">
    <property type="protein sequence ID" value="MEX0427810.1"/>
    <property type="molecule type" value="Genomic_DNA"/>
</dbReference>
<evidence type="ECO:0000256" key="1">
    <source>
        <dbReference type="ARBA" id="ARBA00006040"/>
    </source>
</evidence>
<name>A0ABV3T0K2_9ACTN</name>